<evidence type="ECO:0000256" key="6">
    <source>
        <dbReference type="HAMAP-Rule" id="MF_00978"/>
    </source>
</evidence>
<dbReference type="CDD" id="cd16442">
    <property type="entry name" value="BPL"/>
    <property type="match status" value="1"/>
</dbReference>
<keyword evidence="4 6" id="KW-0092">Biotin</keyword>
<keyword evidence="2 6" id="KW-0547">Nucleotide-binding</keyword>
<keyword evidence="6" id="KW-0238">DNA-binding</keyword>
<organism evidence="8 9">
    <name type="scientific">Vibrio rumoiensis 1S-45</name>
    <dbReference type="NCBI Taxonomy" id="1188252"/>
    <lineage>
        <taxon>Bacteria</taxon>
        <taxon>Pseudomonadati</taxon>
        <taxon>Pseudomonadota</taxon>
        <taxon>Gammaproteobacteria</taxon>
        <taxon>Vibrionales</taxon>
        <taxon>Vibrionaceae</taxon>
        <taxon>Vibrio</taxon>
    </lineage>
</organism>
<dbReference type="HAMAP" id="MF_00978">
    <property type="entry name" value="Bifunct_BirA"/>
    <property type="match status" value="1"/>
</dbReference>
<dbReference type="NCBIfam" id="NF008847">
    <property type="entry name" value="PRK11886.1-2"/>
    <property type="match status" value="1"/>
</dbReference>
<evidence type="ECO:0000313" key="8">
    <source>
        <dbReference type="EMBL" id="OEF24363.1"/>
    </source>
</evidence>
<evidence type="ECO:0000259" key="7">
    <source>
        <dbReference type="PROSITE" id="PS51733"/>
    </source>
</evidence>
<dbReference type="EMBL" id="AJYK02000076">
    <property type="protein sequence ID" value="OEF24363.1"/>
    <property type="molecule type" value="Genomic_DNA"/>
</dbReference>
<dbReference type="GO" id="GO:0005737">
    <property type="term" value="C:cytoplasm"/>
    <property type="evidence" value="ECO:0007669"/>
    <property type="project" value="TreeGrafter"/>
</dbReference>
<dbReference type="InterPro" id="IPR003142">
    <property type="entry name" value="BPL_C"/>
</dbReference>
<dbReference type="GO" id="GO:0003677">
    <property type="term" value="F:DNA binding"/>
    <property type="evidence" value="ECO:0007669"/>
    <property type="project" value="UniProtKB-UniRule"/>
</dbReference>
<dbReference type="AlphaFoldDB" id="A0A1E5E171"/>
<dbReference type="EC" id="6.3.4.15" evidence="6"/>
<dbReference type="InterPro" id="IPR011991">
    <property type="entry name" value="ArsR-like_HTH"/>
</dbReference>
<keyword evidence="6" id="KW-0678">Repressor</keyword>
<dbReference type="eggNOG" id="COG1654">
    <property type="taxonomic scope" value="Bacteria"/>
</dbReference>
<feature type="binding site" evidence="6">
    <location>
        <begin position="115"/>
        <end position="117"/>
    </location>
    <ligand>
        <name>biotin</name>
        <dbReference type="ChEBI" id="CHEBI:57586"/>
    </ligand>
</feature>
<proteinExistence type="inferred from homology"/>
<feature type="binding site" evidence="6">
    <location>
        <position position="111"/>
    </location>
    <ligand>
        <name>biotin</name>
        <dbReference type="ChEBI" id="CHEBI:57586"/>
    </ligand>
</feature>
<dbReference type="Proteomes" id="UP000094070">
    <property type="component" value="Unassembled WGS sequence"/>
</dbReference>
<dbReference type="GO" id="GO:0004077">
    <property type="term" value="F:biotin--[biotin carboxyl-carrier protein] ligase activity"/>
    <property type="evidence" value="ECO:0007669"/>
    <property type="project" value="UniProtKB-UniRule"/>
</dbReference>
<comment type="similarity">
    <text evidence="6">Belongs to the biotin--protein ligase family.</text>
</comment>
<dbReference type="InterPro" id="IPR013196">
    <property type="entry name" value="HTH_11"/>
</dbReference>
<evidence type="ECO:0000256" key="2">
    <source>
        <dbReference type="ARBA" id="ARBA00022741"/>
    </source>
</evidence>
<comment type="catalytic activity">
    <reaction evidence="5 6">
        <text>biotin + L-lysyl-[protein] + ATP = N(6)-biotinyl-L-lysyl-[protein] + AMP + diphosphate + H(+)</text>
        <dbReference type="Rhea" id="RHEA:11756"/>
        <dbReference type="Rhea" id="RHEA-COMP:9752"/>
        <dbReference type="Rhea" id="RHEA-COMP:10505"/>
        <dbReference type="ChEBI" id="CHEBI:15378"/>
        <dbReference type="ChEBI" id="CHEBI:29969"/>
        <dbReference type="ChEBI" id="CHEBI:30616"/>
        <dbReference type="ChEBI" id="CHEBI:33019"/>
        <dbReference type="ChEBI" id="CHEBI:57586"/>
        <dbReference type="ChEBI" id="CHEBI:83144"/>
        <dbReference type="ChEBI" id="CHEBI:456215"/>
        <dbReference type="EC" id="6.3.4.15"/>
    </reaction>
</comment>
<dbReference type="Pfam" id="PF02237">
    <property type="entry name" value="BPL_C"/>
    <property type="match status" value="1"/>
</dbReference>
<evidence type="ECO:0000256" key="1">
    <source>
        <dbReference type="ARBA" id="ARBA00022598"/>
    </source>
</evidence>
<dbReference type="NCBIfam" id="TIGR00121">
    <property type="entry name" value="birA_ligase"/>
    <property type="match status" value="1"/>
</dbReference>
<feature type="binding site" evidence="6">
    <location>
        <position position="182"/>
    </location>
    <ligand>
        <name>biotin</name>
        <dbReference type="ChEBI" id="CHEBI:57586"/>
    </ligand>
</feature>
<evidence type="ECO:0000313" key="9">
    <source>
        <dbReference type="Proteomes" id="UP000094070"/>
    </source>
</evidence>
<evidence type="ECO:0000256" key="4">
    <source>
        <dbReference type="ARBA" id="ARBA00023267"/>
    </source>
</evidence>
<feature type="DNA-binding region" description="H-T-H motif" evidence="6">
    <location>
        <begin position="22"/>
        <end position="41"/>
    </location>
</feature>
<comment type="function">
    <text evidence="6">Acts both as a biotin--[acetyl-CoA-carboxylase] ligase and a biotin-operon repressor. In the presence of ATP, BirA activates biotin to form the BirA-biotinyl-5'-adenylate (BirA-bio-5'-AMP or holoBirA) complex. HoloBirA can either transfer the biotinyl moiety to the biotin carboxyl carrier protein (BCCP) subunit of acetyl-CoA carboxylase, or bind to the biotin operator site and inhibit transcription of the operon.</text>
</comment>
<dbReference type="InterPro" id="IPR036390">
    <property type="entry name" value="WH_DNA-bd_sf"/>
</dbReference>
<gene>
    <name evidence="6" type="primary">birA</name>
    <name evidence="8" type="ORF">A1QC_10170</name>
</gene>
<keyword evidence="9" id="KW-1185">Reference proteome</keyword>
<reference evidence="8 9" key="1">
    <citation type="journal article" date="2012" name="Science">
        <title>Ecological populations of bacteria act as socially cohesive units of antibiotic production and resistance.</title>
        <authorList>
            <person name="Cordero O.X."/>
            <person name="Wildschutte H."/>
            <person name="Kirkup B."/>
            <person name="Proehl S."/>
            <person name="Ngo L."/>
            <person name="Hussain F."/>
            <person name="Le Roux F."/>
            <person name="Mincer T."/>
            <person name="Polz M.F."/>
        </authorList>
    </citation>
    <scope>NUCLEOTIDE SEQUENCE [LARGE SCALE GENOMIC DNA]</scope>
    <source>
        <strain evidence="8 9">1S-45</strain>
    </source>
</reference>
<dbReference type="PROSITE" id="PS51733">
    <property type="entry name" value="BPL_LPL_CATALYTIC"/>
    <property type="match status" value="1"/>
</dbReference>
<dbReference type="SUPFAM" id="SSF50037">
    <property type="entry name" value="C-terminal domain of transcriptional repressors"/>
    <property type="match status" value="1"/>
</dbReference>
<dbReference type="SUPFAM" id="SSF46785">
    <property type="entry name" value="Winged helix' DNA-binding domain"/>
    <property type="match status" value="1"/>
</dbReference>
<dbReference type="InterPro" id="IPR004408">
    <property type="entry name" value="Biotin_CoA_COase_ligase"/>
</dbReference>
<feature type="binding site" evidence="6">
    <location>
        <begin position="88"/>
        <end position="90"/>
    </location>
    <ligand>
        <name>biotin</name>
        <dbReference type="ChEBI" id="CHEBI:57586"/>
    </ligand>
</feature>
<dbReference type="InterPro" id="IPR045864">
    <property type="entry name" value="aa-tRNA-synth_II/BPL/LPL"/>
</dbReference>
<dbReference type="Pfam" id="PF03099">
    <property type="entry name" value="BPL_LplA_LipB"/>
    <property type="match status" value="1"/>
</dbReference>
<dbReference type="FunFam" id="1.10.10.10:FF:000356">
    <property type="entry name" value="Bifunctional ligase/repressor BirA"/>
    <property type="match status" value="1"/>
</dbReference>
<accession>A0A1E5E171</accession>
<dbReference type="PANTHER" id="PTHR12835:SF5">
    <property type="entry name" value="BIOTIN--PROTEIN LIGASE"/>
    <property type="match status" value="1"/>
</dbReference>
<dbReference type="InterPro" id="IPR036388">
    <property type="entry name" value="WH-like_DNA-bd_sf"/>
</dbReference>
<keyword evidence="3 6" id="KW-0067">ATP-binding</keyword>
<dbReference type="InterPro" id="IPR030855">
    <property type="entry name" value="Bifunct_BirA"/>
</dbReference>
<dbReference type="GO" id="GO:0005524">
    <property type="term" value="F:ATP binding"/>
    <property type="evidence" value="ECO:0007669"/>
    <property type="project" value="UniProtKB-UniRule"/>
</dbReference>
<dbReference type="InterPro" id="IPR004143">
    <property type="entry name" value="BPL_LPL_catalytic"/>
</dbReference>
<keyword evidence="6" id="KW-0805">Transcription regulation</keyword>
<dbReference type="GO" id="GO:0006355">
    <property type="term" value="P:regulation of DNA-templated transcription"/>
    <property type="evidence" value="ECO:0007669"/>
    <property type="project" value="UniProtKB-UniRule"/>
</dbReference>
<protein>
    <recommendedName>
        <fullName evidence="6">Bifunctional ligase/repressor BirA</fullName>
    </recommendedName>
    <alternativeName>
        <fullName evidence="6">Biotin operon repressor</fullName>
    </alternativeName>
    <alternativeName>
        <fullName evidence="6">Biotin--[acetyl-CoA-carboxylase] ligase</fullName>
        <ecNumber evidence="6">6.3.4.15</ecNumber>
    </alternativeName>
    <alternativeName>
        <fullName evidence="6">Biotin--protein ligase</fullName>
    </alternativeName>
    <alternativeName>
        <fullName evidence="6">Biotin-[acetyl-CoA carboxylase] synthetase</fullName>
    </alternativeName>
</protein>
<dbReference type="PANTHER" id="PTHR12835">
    <property type="entry name" value="BIOTIN PROTEIN LIGASE"/>
    <property type="match status" value="1"/>
</dbReference>
<dbReference type="Gene3D" id="1.10.10.10">
    <property type="entry name" value="Winged helix-like DNA-binding domain superfamily/Winged helix DNA-binding domain"/>
    <property type="match status" value="1"/>
</dbReference>
<feature type="domain" description="BPL/LPL catalytic" evidence="7">
    <location>
        <begin position="65"/>
        <end position="254"/>
    </location>
</feature>
<keyword evidence="1 6" id="KW-0436">Ligase</keyword>
<dbReference type="SUPFAM" id="SSF55681">
    <property type="entry name" value="Class II aaRS and biotin synthetases"/>
    <property type="match status" value="1"/>
</dbReference>
<dbReference type="Gene3D" id="3.30.930.10">
    <property type="entry name" value="Bira Bifunctional Protein, Domain 2"/>
    <property type="match status" value="1"/>
</dbReference>
<comment type="caution">
    <text evidence="8">The sequence shown here is derived from an EMBL/GenBank/DDBJ whole genome shotgun (WGS) entry which is preliminary data.</text>
</comment>
<keyword evidence="6" id="KW-0804">Transcription</keyword>
<sequence length="320" mass="35023">MKEHSVKHQIIQYLSDGEFHSGEMLGGSLGISRAAISKHIKGIQDWGLDVYRVQGKGYQLSAPIDLLDLSIIQKSSSAPVELFSVIDSTNQYLLDNVDDLANGSVCIAEYQANGRGRRGRQWASPYGSNLYFSMYWKLEAGVAAAMGLSLAIGVAIVDALESLGAKDLKLKWPNDLYFNDKKLAGILVEMSGQTGGVAHLVIGMGLNVNMAKDLVDIDQPWANLSHVFDDEMPSRSTIVIALIDAWKKVLDQYELQGMSSFVERWNQLDNFKDKPIKLLMGNKEVIGVGKGITEQGAVKIETANGLETYIGGEISLRKGE</sequence>
<dbReference type="Pfam" id="PF08279">
    <property type="entry name" value="HTH_11"/>
    <property type="match status" value="1"/>
</dbReference>
<dbReference type="CDD" id="cd00090">
    <property type="entry name" value="HTH_ARSR"/>
    <property type="match status" value="1"/>
</dbReference>
<dbReference type="Gene3D" id="2.30.30.100">
    <property type="match status" value="1"/>
</dbReference>
<evidence type="ECO:0000256" key="3">
    <source>
        <dbReference type="ARBA" id="ARBA00022840"/>
    </source>
</evidence>
<dbReference type="InterPro" id="IPR008988">
    <property type="entry name" value="Transcriptional_repressor_C"/>
</dbReference>
<evidence type="ECO:0000256" key="5">
    <source>
        <dbReference type="ARBA" id="ARBA00047846"/>
    </source>
</evidence>
<name>A0A1E5E171_9VIBR</name>
<dbReference type="STRING" id="1188252.A1QC_10170"/>
<dbReference type="eggNOG" id="COG0340">
    <property type="taxonomic scope" value="Bacteria"/>
</dbReference>